<dbReference type="SUPFAM" id="SSF144000">
    <property type="entry name" value="Oxysterol-binding protein-like"/>
    <property type="match status" value="1"/>
</dbReference>
<accession>A0A8H7WIZ5</accession>
<organism evidence="3 4">
    <name type="scientific">Cadophora malorum</name>
    <dbReference type="NCBI Taxonomy" id="108018"/>
    <lineage>
        <taxon>Eukaryota</taxon>
        <taxon>Fungi</taxon>
        <taxon>Dikarya</taxon>
        <taxon>Ascomycota</taxon>
        <taxon>Pezizomycotina</taxon>
        <taxon>Leotiomycetes</taxon>
        <taxon>Helotiales</taxon>
        <taxon>Ploettnerulaceae</taxon>
        <taxon>Cadophora</taxon>
    </lineage>
</organism>
<dbReference type="OrthoDB" id="14833at2759"/>
<dbReference type="PANTHER" id="PTHR10972:SF184">
    <property type="entry name" value="OXYSTEROL-BINDING PROTEIN HOMOLOG 4-RELATED"/>
    <property type="match status" value="1"/>
</dbReference>
<evidence type="ECO:0000256" key="2">
    <source>
        <dbReference type="RuleBase" id="RU003844"/>
    </source>
</evidence>
<dbReference type="InterPro" id="IPR018494">
    <property type="entry name" value="Oxysterol-bd_CS"/>
</dbReference>
<name>A0A8H7WIZ5_9HELO</name>
<dbReference type="EMBL" id="JAFJYH010000008">
    <property type="protein sequence ID" value="KAG4425744.1"/>
    <property type="molecule type" value="Genomic_DNA"/>
</dbReference>
<dbReference type="FunFam" id="2.40.160.120:FF:000010">
    <property type="entry name" value="Oxysterol-binding protein homolog 4"/>
    <property type="match status" value="1"/>
</dbReference>
<dbReference type="InterPro" id="IPR037239">
    <property type="entry name" value="OSBP_sf"/>
</dbReference>
<evidence type="ECO:0000256" key="1">
    <source>
        <dbReference type="ARBA" id="ARBA00008842"/>
    </source>
</evidence>
<comment type="similarity">
    <text evidence="1 2">Belongs to the OSBP family.</text>
</comment>
<dbReference type="GO" id="GO:0016020">
    <property type="term" value="C:membrane"/>
    <property type="evidence" value="ECO:0007669"/>
    <property type="project" value="TreeGrafter"/>
</dbReference>
<dbReference type="Gene3D" id="1.10.287.2720">
    <property type="match status" value="1"/>
</dbReference>
<dbReference type="PROSITE" id="PS01013">
    <property type="entry name" value="OSBP"/>
    <property type="match status" value="1"/>
</dbReference>
<dbReference type="GO" id="GO:0005829">
    <property type="term" value="C:cytosol"/>
    <property type="evidence" value="ECO:0007669"/>
    <property type="project" value="TreeGrafter"/>
</dbReference>
<dbReference type="GO" id="GO:0120009">
    <property type="term" value="P:intermembrane lipid transfer"/>
    <property type="evidence" value="ECO:0007669"/>
    <property type="project" value="UniProtKB-ARBA"/>
</dbReference>
<protein>
    <recommendedName>
        <fullName evidence="5">Oxysterol-binding protein</fullName>
    </recommendedName>
</protein>
<dbReference type="InterPro" id="IPR000648">
    <property type="entry name" value="Oxysterol-bd"/>
</dbReference>
<evidence type="ECO:0000313" key="4">
    <source>
        <dbReference type="Proteomes" id="UP000664132"/>
    </source>
</evidence>
<dbReference type="GO" id="GO:0008142">
    <property type="term" value="F:oxysterol binding"/>
    <property type="evidence" value="ECO:0007669"/>
    <property type="project" value="TreeGrafter"/>
</dbReference>
<dbReference type="Gene3D" id="2.40.160.120">
    <property type="match status" value="1"/>
</dbReference>
<dbReference type="Pfam" id="PF01237">
    <property type="entry name" value="Oxysterol_BP"/>
    <property type="match status" value="1"/>
</dbReference>
<comment type="caution">
    <text evidence="3">The sequence shown here is derived from an EMBL/GenBank/DDBJ whole genome shotgun (WGS) entry which is preliminary data.</text>
</comment>
<proteinExistence type="inferred from homology"/>
<dbReference type="Gene3D" id="6.10.250.1430">
    <property type="match status" value="1"/>
</dbReference>
<dbReference type="AlphaFoldDB" id="A0A8H7WIZ5"/>
<keyword evidence="4" id="KW-1185">Reference proteome</keyword>
<dbReference type="Gene3D" id="3.30.70.3490">
    <property type="match status" value="1"/>
</dbReference>
<dbReference type="Proteomes" id="UP000664132">
    <property type="component" value="Unassembled WGS sequence"/>
</dbReference>
<evidence type="ECO:0000313" key="3">
    <source>
        <dbReference type="EMBL" id="KAG4425744.1"/>
    </source>
</evidence>
<reference evidence="3" key="1">
    <citation type="submission" date="2021-02" db="EMBL/GenBank/DDBJ databases">
        <title>Genome sequence Cadophora malorum strain M34.</title>
        <authorList>
            <person name="Stefanovic E."/>
            <person name="Vu D."/>
            <person name="Scully C."/>
            <person name="Dijksterhuis J."/>
            <person name="Roader J."/>
            <person name="Houbraken J."/>
        </authorList>
    </citation>
    <scope>NUCLEOTIDE SEQUENCE</scope>
    <source>
        <strain evidence="3">M34</strain>
    </source>
</reference>
<dbReference type="PANTHER" id="PTHR10972">
    <property type="entry name" value="OXYSTEROL-BINDING PROTEIN-RELATED"/>
    <property type="match status" value="1"/>
</dbReference>
<dbReference type="FunFam" id="1.10.287.2720:FF:000003">
    <property type="entry name" value="Oxysterol binding protein"/>
    <property type="match status" value="1"/>
</dbReference>
<evidence type="ECO:0008006" key="5">
    <source>
        <dbReference type="Google" id="ProtNLM"/>
    </source>
</evidence>
<gene>
    <name evidence="3" type="ORF">IFR04_001206</name>
</gene>
<sequence>MSSSEKEGGAISAQNKGSWSAFLKSIASFSGDLSSLTAPPFILSSTSLVEFSSYWAEHPALFVAPAKEQDPKKRALLVLKWFLSTLKQQYASRSEKFGNEKKPLNPFLGELFLGKWEDASGTTELVSEQVSHHPPVTAYRIANKQHGVYLEGYNAQKASFARTIYVKQIGHAVFTIPAFDETYLITLPNLHIEGLIFGAPFVELNDKTYITSSSGYTAKIDYSGKGWLSGKKNSFTATLYPTGKEKDVIYTATGQWTKTFEITEGKKNVVDTYNAEASPTTPLTIAPVDAQDPMESRRAWQKVAAGIAVGDMDATGVEKTKIEESQRELRRQEAAEGRQWERRYFKKLDTDPVLEKLGPQIGVLPEADKTGGIWRFDEAKANALATKTTTAAPAKEL</sequence>